<gene>
    <name evidence="2" type="ORF">GS399_04355</name>
</gene>
<dbReference type="RefSeq" id="WP_160843373.1">
    <property type="nucleotide sequence ID" value="NZ_WVHT01000002.1"/>
</dbReference>
<keyword evidence="3" id="KW-1185">Reference proteome</keyword>
<dbReference type="AlphaFoldDB" id="A0A7K1Y6J5"/>
<sequence length="319" mass="35293">MSKILPKRIKLKGLLCICFAAFSINAKAQTEADAIMIPKNYFCVGGMYSYSSWNEYWEGTFKRDNQNIGTLSVQTAGVMANYGINDRLNVIAGLPYVTTRATAGTLAGMNGFQDLTASVKWMPVETKLGKGLFSFYGIGSIVLPLNDYVADFLPMSIGLHCKSFMARAMVDYQLNSLFFTGSGQYINRSNITIDRNTYYTTRLIYSNEVAMPDGAVFNFRTGYRSQKLIAEAILESGTTLGGFDIRKNDMPFPSNKMNSTTAGVNFKYSMDFGLEFTGGANYVVAGRNVGQSSMVHAGVYYLFDIGKKTKETKKEESEN</sequence>
<comment type="caution">
    <text evidence="2">The sequence shown here is derived from an EMBL/GenBank/DDBJ whole genome shotgun (WGS) entry which is preliminary data.</text>
</comment>
<feature type="chain" id="PRO_5029596615" description="Transporter" evidence="1">
    <location>
        <begin position="29"/>
        <end position="319"/>
    </location>
</feature>
<keyword evidence="1" id="KW-0732">Signal</keyword>
<feature type="signal peptide" evidence="1">
    <location>
        <begin position="1"/>
        <end position="28"/>
    </location>
</feature>
<proteinExistence type="predicted"/>
<dbReference type="Proteomes" id="UP000466586">
    <property type="component" value="Unassembled WGS sequence"/>
</dbReference>
<evidence type="ECO:0000313" key="3">
    <source>
        <dbReference type="Proteomes" id="UP000466586"/>
    </source>
</evidence>
<reference evidence="2 3" key="1">
    <citation type="submission" date="2019-11" db="EMBL/GenBank/DDBJ databases">
        <title>Pedobacter sp. HMF7647 Genome sequencing and assembly.</title>
        <authorList>
            <person name="Kang H."/>
            <person name="Kim H."/>
            <person name="Joh K."/>
        </authorList>
    </citation>
    <scope>NUCLEOTIDE SEQUENCE [LARGE SCALE GENOMIC DNA]</scope>
    <source>
        <strain evidence="2 3">HMF7647</strain>
    </source>
</reference>
<accession>A0A7K1Y6J5</accession>
<evidence type="ECO:0000313" key="2">
    <source>
        <dbReference type="EMBL" id="MXV50192.1"/>
    </source>
</evidence>
<name>A0A7K1Y6J5_9SPHI</name>
<dbReference type="EMBL" id="WVHT01000002">
    <property type="protein sequence ID" value="MXV50192.1"/>
    <property type="molecule type" value="Genomic_DNA"/>
</dbReference>
<protein>
    <recommendedName>
        <fullName evidence="4">Transporter</fullName>
    </recommendedName>
</protein>
<organism evidence="2 3">
    <name type="scientific">Hufsiella arboris</name>
    <dbReference type="NCBI Taxonomy" id="2695275"/>
    <lineage>
        <taxon>Bacteria</taxon>
        <taxon>Pseudomonadati</taxon>
        <taxon>Bacteroidota</taxon>
        <taxon>Sphingobacteriia</taxon>
        <taxon>Sphingobacteriales</taxon>
        <taxon>Sphingobacteriaceae</taxon>
        <taxon>Hufsiella</taxon>
    </lineage>
</organism>
<evidence type="ECO:0008006" key="4">
    <source>
        <dbReference type="Google" id="ProtNLM"/>
    </source>
</evidence>
<evidence type="ECO:0000256" key="1">
    <source>
        <dbReference type="SAM" id="SignalP"/>
    </source>
</evidence>